<evidence type="ECO:0000256" key="1">
    <source>
        <dbReference type="SAM" id="SignalP"/>
    </source>
</evidence>
<dbReference type="Gene3D" id="2.60.120.650">
    <property type="entry name" value="Cupin"/>
    <property type="match status" value="1"/>
</dbReference>
<name>A0A9N8DIM3_9STRA</name>
<sequence length="381" mass="43167">MKIHPKLAGLLWMGLPVNAFYMNRASRAKFAKAPSAFEDVPVVVEETLSTDEMEQWLSNIMNRAKQEPILTQFEKDQSKTAMPLMEAVKVAIHNSTHDDPVYLSSVRETASHAFTEPVPFFPLKEALFASGADDDEADKLDWFKCFSNFAKVHDTLVVAGEGSTSPCLQCHAYQKIILGIDGSQLIRIVPPLTQQPNDAIRACASPTYMESAYGFPVSTGFHTKHDLFRFRHRDVDWELDQMKTHGQEEYRNRFDNHFQHWAEDPTMFIPSTPLQGQDMDKFHHGMWHSTVILPGDMVVIPPGWWYQTYNVEPSVSIASQRCGGSAMATKFIHHALETSGVDRTLRLNQDDGHSEEEAMTIVSGLFEVLEEHYSKSKKNAY</sequence>
<accession>A0A9N8DIM3</accession>
<keyword evidence="3" id="KW-1185">Reference proteome</keyword>
<keyword evidence="1" id="KW-0732">Signal</keyword>
<gene>
    <name evidence="2" type="ORF">SEMRO_164_G073560.1</name>
</gene>
<organism evidence="2 3">
    <name type="scientific">Seminavis robusta</name>
    <dbReference type="NCBI Taxonomy" id="568900"/>
    <lineage>
        <taxon>Eukaryota</taxon>
        <taxon>Sar</taxon>
        <taxon>Stramenopiles</taxon>
        <taxon>Ochrophyta</taxon>
        <taxon>Bacillariophyta</taxon>
        <taxon>Bacillariophyceae</taxon>
        <taxon>Bacillariophycidae</taxon>
        <taxon>Naviculales</taxon>
        <taxon>Naviculaceae</taxon>
        <taxon>Seminavis</taxon>
    </lineage>
</organism>
<dbReference type="EMBL" id="CAICTM010000163">
    <property type="protein sequence ID" value="CAB9503392.1"/>
    <property type="molecule type" value="Genomic_DNA"/>
</dbReference>
<comment type="caution">
    <text evidence="2">The sequence shown here is derived from an EMBL/GenBank/DDBJ whole genome shotgun (WGS) entry which is preliminary data.</text>
</comment>
<evidence type="ECO:0000313" key="2">
    <source>
        <dbReference type="EMBL" id="CAB9503392.1"/>
    </source>
</evidence>
<proteinExistence type="predicted"/>
<reference evidence="2" key="1">
    <citation type="submission" date="2020-06" db="EMBL/GenBank/DDBJ databases">
        <authorList>
            <consortium name="Plant Systems Biology data submission"/>
        </authorList>
    </citation>
    <scope>NUCLEOTIDE SEQUENCE</scope>
    <source>
        <strain evidence="2">D6</strain>
    </source>
</reference>
<protein>
    <submittedName>
        <fullName evidence="2">Alpha beta hydrolase</fullName>
    </submittedName>
</protein>
<feature type="chain" id="PRO_5040228607" evidence="1">
    <location>
        <begin position="20"/>
        <end position="381"/>
    </location>
</feature>
<dbReference type="SUPFAM" id="SSF51197">
    <property type="entry name" value="Clavaminate synthase-like"/>
    <property type="match status" value="1"/>
</dbReference>
<dbReference type="AlphaFoldDB" id="A0A9N8DIM3"/>
<evidence type="ECO:0000313" key="3">
    <source>
        <dbReference type="Proteomes" id="UP001153069"/>
    </source>
</evidence>
<keyword evidence="2" id="KW-0378">Hydrolase</keyword>
<dbReference type="GO" id="GO:0016787">
    <property type="term" value="F:hydrolase activity"/>
    <property type="evidence" value="ECO:0007669"/>
    <property type="project" value="UniProtKB-KW"/>
</dbReference>
<dbReference type="OrthoDB" id="53409at2759"/>
<feature type="signal peptide" evidence="1">
    <location>
        <begin position="1"/>
        <end position="19"/>
    </location>
</feature>
<dbReference type="Proteomes" id="UP001153069">
    <property type="component" value="Unassembled WGS sequence"/>
</dbReference>